<comment type="similarity">
    <text evidence="2">Belongs to the NAD(P)-dependent epimerase/dehydratase family. Dihydroflavonol-4-reductase subfamily.</text>
</comment>
<evidence type="ECO:0000256" key="1">
    <source>
        <dbReference type="ARBA" id="ARBA00023002"/>
    </source>
</evidence>
<dbReference type="Gene3D" id="3.40.50.720">
    <property type="entry name" value="NAD(P)-binding Rossmann-like Domain"/>
    <property type="match status" value="1"/>
</dbReference>
<dbReference type="PANTHER" id="PTHR10366:SF564">
    <property type="entry name" value="STEROL-4-ALPHA-CARBOXYLATE 3-DEHYDROGENASE, DECARBOXYLATING"/>
    <property type="match status" value="1"/>
</dbReference>
<dbReference type="OrthoDB" id="9778052at2"/>
<comment type="caution">
    <text evidence="4">The sequence shown here is derived from an EMBL/GenBank/DDBJ whole genome shotgun (WGS) entry which is preliminary data.</text>
</comment>
<dbReference type="Proteomes" id="UP000265431">
    <property type="component" value="Unassembled WGS sequence"/>
</dbReference>
<keyword evidence="5" id="KW-1185">Reference proteome</keyword>
<sequence>MAKVLVTGATGFIASHLILQLIERGYEVRGTARSTDKAARLNQILSDYAGKPVAIEIVAADLNKDEGWAEAVKGVDFVQHVASPFPTDAPKSADELIIPARDGALRVLRAAKAEGVKRVVMTSSMAAIGYGWGEKRPETLTEVHWSNADNLKDNTAYARSKTIAEKAAWDYVNGEGAGLELSVINPVAVLGPAMSADVSSSLQLVSQPLEGKLPAFPKLSFGVIDVRDVARAHIEAMERPEAVGERFICGGDVLWMDEMGEVLRKAFPDQKIPKGTLPNWLVRLFAQINPPLKQVLPELGKKRAYSNKKLKTVLGIDPIPADEAIIASAKSLIELDAV</sequence>
<dbReference type="EMBL" id="QWGB01000005">
    <property type="protein sequence ID" value="RIJ24220.1"/>
    <property type="molecule type" value="Genomic_DNA"/>
</dbReference>
<protein>
    <submittedName>
        <fullName evidence="4">Aldehyde reductase</fullName>
    </submittedName>
</protein>
<dbReference type="FunFam" id="3.40.50.720:FF:000336">
    <property type="entry name" value="Aldehyde reductase"/>
    <property type="match status" value="1"/>
</dbReference>
<evidence type="ECO:0000256" key="2">
    <source>
        <dbReference type="ARBA" id="ARBA00023445"/>
    </source>
</evidence>
<proteinExistence type="inferred from homology"/>
<gene>
    <name evidence="4" type="ORF">D1224_08255</name>
</gene>
<organism evidence="4 5">
    <name type="scientific">Henriciella barbarensis</name>
    <dbReference type="NCBI Taxonomy" id="86342"/>
    <lineage>
        <taxon>Bacteria</taxon>
        <taxon>Pseudomonadati</taxon>
        <taxon>Pseudomonadota</taxon>
        <taxon>Alphaproteobacteria</taxon>
        <taxon>Hyphomonadales</taxon>
        <taxon>Hyphomonadaceae</taxon>
        <taxon>Henriciella</taxon>
    </lineage>
</organism>
<dbReference type="AlphaFoldDB" id="A0A399QZA6"/>
<dbReference type="Pfam" id="PF01370">
    <property type="entry name" value="Epimerase"/>
    <property type="match status" value="1"/>
</dbReference>
<name>A0A399QZA6_9PROT</name>
<keyword evidence="1" id="KW-0560">Oxidoreductase</keyword>
<dbReference type="InterPro" id="IPR050425">
    <property type="entry name" value="NAD(P)_dehydrat-like"/>
</dbReference>
<dbReference type="RefSeq" id="WP_119379409.1">
    <property type="nucleotide sequence ID" value="NZ_QWGB01000005.1"/>
</dbReference>
<accession>A0A399QZA6</accession>
<evidence type="ECO:0000313" key="5">
    <source>
        <dbReference type="Proteomes" id="UP000265431"/>
    </source>
</evidence>
<dbReference type="SUPFAM" id="SSF51735">
    <property type="entry name" value="NAD(P)-binding Rossmann-fold domains"/>
    <property type="match status" value="1"/>
</dbReference>
<dbReference type="InterPro" id="IPR036291">
    <property type="entry name" value="NAD(P)-bd_dom_sf"/>
</dbReference>
<dbReference type="PANTHER" id="PTHR10366">
    <property type="entry name" value="NAD DEPENDENT EPIMERASE/DEHYDRATASE"/>
    <property type="match status" value="1"/>
</dbReference>
<reference evidence="4 5" key="1">
    <citation type="submission" date="2018-08" db="EMBL/GenBank/DDBJ databases">
        <title>Henriciella mobilis sp. nov., isolated from seawater.</title>
        <authorList>
            <person name="Cheng H."/>
            <person name="Wu Y.-H."/>
            <person name="Xu X.-W."/>
            <person name="Guo L.-L."/>
        </authorList>
    </citation>
    <scope>NUCLEOTIDE SEQUENCE [LARGE SCALE GENOMIC DNA]</scope>
    <source>
        <strain evidence="4 5">CCUG66934</strain>
    </source>
</reference>
<dbReference type="GO" id="GO:0016616">
    <property type="term" value="F:oxidoreductase activity, acting on the CH-OH group of donors, NAD or NADP as acceptor"/>
    <property type="evidence" value="ECO:0007669"/>
    <property type="project" value="TreeGrafter"/>
</dbReference>
<evidence type="ECO:0000259" key="3">
    <source>
        <dbReference type="Pfam" id="PF01370"/>
    </source>
</evidence>
<dbReference type="CDD" id="cd05227">
    <property type="entry name" value="AR_SDR_e"/>
    <property type="match status" value="1"/>
</dbReference>
<dbReference type="InterPro" id="IPR001509">
    <property type="entry name" value="Epimerase_deHydtase"/>
</dbReference>
<feature type="domain" description="NAD-dependent epimerase/dehydratase" evidence="3">
    <location>
        <begin position="4"/>
        <end position="247"/>
    </location>
</feature>
<evidence type="ECO:0000313" key="4">
    <source>
        <dbReference type="EMBL" id="RIJ24220.1"/>
    </source>
</evidence>